<protein>
    <submittedName>
        <fullName evidence="1">Uncharacterized protein</fullName>
    </submittedName>
</protein>
<proteinExistence type="predicted"/>
<accession>A0A0A8Y8D2</accession>
<reference evidence="1" key="1">
    <citation type="submission" date="2014-09" db="EMBL/GenBank/DDBJ databases">
        <authorList>
            <person name="Magalhaes I.L.F."/>
            <person name="Oliveira U."/>
            <person name="Santos F.R."/>
            <person name="Vidigal T.H.D.A."/>
            <person name="Brescovit A.D."/>
            <person name="Santos A.J."/>
        </authorList>
    </citation>
    <scope>NUCLEOTIDE SEQUENCE</scope>
    <source>
        <tissue evidence="1">Shoot tissue taken approximately 20 cm above the soil surface</tissue>
    </source>
</reference>
<sequence length="19" mass="2287">MKEITDQWPHSLTKVLNVF</sequence>
<dbReference type="AlphaFoldDB" id="A0A0A8Y8D2"/>
<dbReference type="EMBL" id="GBRH01276417">
    <property type="protein sequence ID" value="JAD21478.1"/>
    <property type="molecule type" value="Transcribed_RNA"/>
</dbReference>
<organism evidence="1">
    <name type="scientific">Arundo donax</name>
    <name type="common">Giant reed</name>
    <name type="synonym">Donax arundinaceus</name>
    <dbReference type="NCBI Taxonomy" id="35708"/>
    <lineage>
        <taxon>Eukaryota</taxon>
        <taxon>Viridiplantae</taxon>
        <taxon>Streptophyta</taxon>
        <taxon>Embryophyta</taxon>
        <taxon>Tracheophyta</taxon>
        <taxon>Spermatophyta</taxon>
        <taxon>Magnoliopsida</taxon>
        <taxon>Liliopsida</taxon>
        <taxon>Poales</taxon>
        <taxon>Poaceae</taxon>
        <taxon>PACMAD clade</taxon>
        <taxon>Arundinoideae</taxon>
        <taxon>Arundineae</taxon>
        <taxon>Arundo</taxon>
    </lineage>
</organism>
<reference evidence="1" key="2">
    <citation type="journal article" date="2015" name="Data Brief">
        <title>Shoot transcriptome of the giant reed, Arundo donax.</title>
        <authorList>
            <person name="Barrero R.A."/>
            <person name="Guerrero F.D."/>
            <person name="Moolhuijzen P."/>
            <person name="Goolsby J.A."/>
            <person name="Tidwell J."/>
            <person name="Bellgard S.E."/>
            <person name="Bellgard M.I."/>
        </authorList>
    </citation>
    <scope>NUCLEOTIDE SEQUENCE</scope>
    <source>
        <tissue evidence="1">Shoot tissue taken approximately 20 cm above the soil surface</tissue>
    </source>
</reference>
<name>A0A0A8Y8D2_ARUDO</name>
<evidence type="ECO:0000313" key="1">
    <source>
        <dbReference type="EMBL" id="JAD21478.1"/>
    </source>
</evidence>